<dbReference type="InterPro" id="IPR036034">
    <property type="entry name" value="PDZ_sf"/>
</dbReference>
<reference evidence="14" key="1">
    <citation type="submission" date="2022-03" db="EMBL/GenBank/DDBJ databases">
        <title>Cryobacterium sp. nov. strain ZS14-85, isolated from Antarctic soil.</title>
        <authorList>
            <person name="Li J."/>
            <person name="Niu G."/>
        </authorList>
    </citation>
    <scope>NUCLEOTIDE SEQUENCE</scope>
    <source>
        <strain evidence="14">ZS14-85</strain>
    </source>
</reference>
<evidence type="ECO:0000256" key="8">
    <source>
        <dbReference type="ARBA" id="ARBA00022989"/>
    </source>
</evidence>
<evidence type="ECO:0000259" key="12">
    <source>
        <dbReference type="Pfam" id="PF02163"/>
    </source>
</evidence>
<dbReference type="InterPro" id="IPR041489">
    <property type="entry name" value="PDZ_6"/>
</dbReference>
<feature type="transmembrane region" description="Helical" evidence="11">
    <location>
        <begin position="6"/>
        <end position="24"/>
    </location>
</feature>
<comment type="cofactor">
    <cofactor evidence="1">
        <name>Zn(2+)</name>
        <dbReference type="ChEBI" id="CHEBI:29105"/>
    </cofactor>
</comment>
<feature type="domain" description="Peptidase M50" evidence="12">
    <location>
        <begin position="15"/>
        <end position="428"/>
    </location>
</feature>
<name>A0AA41UJK1_9MICO</name>
<dbReference type="Pfam" id="PF02163">
    <property type="entry name" value="Peptidase_M50"/>
    <property type="match status" value="1"/>
</dbReference>
<keyword evidence="4" id="KW-0645">Protease</keyword>
<protein>
    <submittedName>
        <fullName evidence="14">RIP metalloprotease</fullName>
    </submittedName>
</protein>
<dbReference type="InterPro" id="IPR008915">
    <property type="entry name" value="Peptidase_M50"/>
</dbReference>
<accession>A0AA41UJK1</accession>
<keyword evidence="6" id="KW-0378">Hydrolase</keyword>
<evidence type="ECO:0000313" key="14">
    <source>
        <dbReference type="EMBL" id="MCI4657051.1"/>
    </source>
</evidence>
<keyword evidence="5 11" id="KW-0812">Transmembrane</keyword>
<dbReference type="CDD" id="cd23081">
    <property type="entry name" value="cpPDZ_EcRseP-like"/>
    <property type="match status" value="1"/>
</dbReference>
<evidence type="ECO:0000256" key="3">
    <source>
        <dbReference type="ARBA" id="ARBA00007931"/>
    </source>
</evidence>
<dbReference type="CDD" id="cd06163">
    <property type="entry name" value="S2P-M50_PDZ_RseP-like"/>
    <property type="match status" value="1"/>
</dbReference>
<keyword evidence="8 11" id="KW-1133">Transmembrane helix</keyword>
<dbReference type="PANTHER" id="PTHR42837:SF2">
    <property type="entry name" value="MEMBRANE METALLOPROTEASE ARASP2, CHLOROPLASTIC-RELATED"/>
    <property type="match status" value="1"/>
</dbReference>
<dbReference type="GO" id="GO:0006508">
    <property type="term" value="P:proteolysis"/>
    <property type="evidence" value="ECO:0007669"/>
    <property type="project" value="UniProtKB-KW"/>
</dbReference>
<proteinExistence type="inferred from homology"/>
<comment type="caution">
    <text evidence="14">The sequence shown here is derived from an EMBL/GenBank/DDBJ whole genome shotgun (WGS) entry which is preliminary data.</text>
</comment>
<dbReference type="Pfam" id="PF17820">
    <property type="entry name" value="PDZ_6"/>
    <property type="match status" value="1"/>
</dbReference>
<dbReference type="AlphaFoldDB" id="A0AA41UJK1"/>
<dbReference type="GO" id="GO:0004222">
    <property type="term" value="F:metalloendopeptidase activity"/>
    <property type="evidence" value="ECO:0007669"/>
    <property type="project" value="InterPro"/>
</dbReference>
<dbReference type="Proteomes" id="UP001165341">
    <property type="component" value="Unassembled WGS sequence"/>
</dbReference>
<dbReference type="Gene3D" id="2.30.42.10">
    <property type="match status" value="1"/>
</dbReference>
<evidence type="ECO:0000256" key="5">
    <source>
        <dbReference type="ARBA" id="ARBA00022692"/>
    </source>
</evidence>
<evidence type="ECO:0000256" key="11">
    <source>
        <dbReference type="SAM" id="Phobius"/>
    </source>
</evidence>
<dbReference type="GO" id="GO:0016020">
    <property type="term" value="C:membrane"/>
    <property type="evidence" value="ECO:0007669"/>
    <property type="project" value="UniProtKB-SubCell"/>
</dbReference>
<evidence type="ECO:0000256" key="4">
    <source>
        <dbReference type="ARBA" id="ARBA00022670"/>
    </source>
</evidence>
<dbReference type="RefSeq" id="WP_243011066.1">
    <property type="nucleotide sequence ID" value="NZ_JALGAR010000001.1"/>
</dbReference>
<feature type="transmembrane region" description="Helical" evidence="11">
    <location>
        <begin position="159"/>
        <end position="184"/>
    </location>
</feature>
<feature type="domain" description="PDZ" evidence="13">
    <location>
        <begin position="214"/>
        <end position="262"/>
    </location>
</feature>
<keyword evidence="10 11" id="KW-0472">Membrane</keyword>
<evidence type="ECO:0000256" key="1">
    <source>
        <dbReference type="ARBA" id="ARBA00001947"/>
    </source>
</evidence>
<comment type="similarity">
    <text evidence="3">Belongs to the peptidase M50B family.</text>
</comment>
<dbReference type="EMBL" id="JALGAR010000001">
    <property type="protein sequence ID" value="MCI4657051.1"/>
    <property type="molecule type" value="Genomic_DNA"/>
</dbReference>
<evidence type="ECO:0000256" key="7">
    <source>
        <dbReference type="ARBA" id="ARBA00022833"/>
    </source>
</evidence>
<keyword evidence="7" id="KW-0862">Zinc</keyword>
<keyword evidence="15" id="KW-1185">Reference proteome</keyword>
<organism evidence="14 15">
    <name type="scientific">Cryobacterium zhongshanensis</name>
    <dbReference type="NCBI Taxonomy" id="2928153"/>
    <lineage>
        <taxon>Bacteria</taxon>
        <taxon>Bacillati</taxon>
        <taxon>Actinomycetota</taxon>
        <taxon>Actinomycetes</taxon>
        <taxon>Micrococcales</taxon>
        <taxon>Microbacteriaceae</taxon>
        <taxon>Cryobacterium</taxon>
    </lineage>
</organism>
<dbReference type="SUPFAM" id="SSF50156">
    <property type="entry name" value="PDZ domain-like"/>
    <property type="match status" value="1"/>
</dbReference>
<gene>
    <name evidence="14" type="ORF">MQH31_04385</name>
</gene>
<feature type="transmembrane region" description="Helical" evidence="11">
    <location>
        <begin position="384"/>
        <end position="404"/>
    </location>
</feature>
<dbReference type="PANTHER" id="PTHR42837">
    <property type="entry name" value="REGULATOR OF SIGMA-E PROTEASE RSEP"/>
    <property type="match status" value="1"/>
</dbReference>
<evidence type="ECO:0000256" key="6">
    <source>
        <dbReference type="ARBA" id="ARBA00022801"/>
    </source>
</evidence>
<feature type="transmembrane region" description="Helical" evidence="11">
    <location>
        <begin position="443"/>
        <end position="464"/>
    </location>
</feature>
<sequence length="474" mass="49381">METVLLYILGVVIVVIGLALSIGLHEIGHLLPAKAFGVKVTQYMIGFGPTLWSRRKGETEYGVKAIPLGGYISMIGMFPPAKPGEKPHPNSTGFFNQLVQEGAPAQDQTAQDPNLQDPNAKRPGALTSLVEDARQSSADTIGAGEEHRAFYRLAVWKRIIIMLGGPTMNLLIAVVLFAVLLMGFGTAQASTTVGSVSACVLPASSTQTACGATDEKSPGAAAGLQPGDRLVSIDGTAITSWDQSTGIIRSSPGTPLAVVVDRAGTDVNLTITPKLTERYVLDSAGKVTTDADGTAVTQEVGFVGIGPAGELVQQPVTAVLPAVGDNIGAVVHMILNLPQRMVDIVNAAFGPGERDPNGPISVVGVGRVAGEIASINTIPIASKAASLIGLLASLNVALFVFNLIPLMPLDGGHVAGALWEGLRRRVAKLFKRKDPGPVDMARLMPLTFAVVIVLGGMSLLLIYADIVKPINLFG</sequence>
<evidence type="ECO:0000256" key="10">
    <source>
        <dbReference type="ARBA" id="ARBA00023136"/>
    </source>
</evidence>
<evidence type="ECO:0000259" key="13">
    <source>
        <dbReference type="Pfam" id="PF17820"/>
    </source>
</evidence>
<evidence type="ECO:0000256" key="9">
    <source>
        <dbReference type="ARBA" id="ARBA00023049"/>
    </source>
</evidence>
<evidence type="ECO:0000313" key="15">
    <source>
        <dbReference type="Proteomes" id="UP001165341"/>
    </source>
</evidence>
<evidence type="ECO:0000256" key="2">
    <source>
        <dbReference type="ARBA" id="ARBA00004141"/>
    </source>
</evidence>
<dbReference type="InterPro" id="IPR004387">
    <property type="entry name" value="Pept_M50_Zn"/>
</dbReference>
<comment type="subcellular location">
    <subcellularLocation>
        <location evidence="2">Membrane</location>
        <topology evidence="2">Multi-pass membrane protein</topology>
    </subcellularLocation>
</comment>
<keyword evidence="9 14" id="KW-0482">Metalloprotease</keyword>